<dbReference type="RefSeq" id="WP_119763595.1">
    <property type="nucleotide sequence ID" value="NZ_QYUJ01000014.1"/>
</dbReference>
<dbReference type="OrthoDB" id="58634at2"/>
<sequence>MEAFAAKFPPNYFSRFGSTTVLVTPSDGFGVRAFPLPLTQDIRFTLAKRPNYWEYNLFTRYQGVLIAAGVFDNGATAKTGIPRAEMTYDPYTGVQWSAKWQGAGYHSKVSVGYAFTVANNKVRVLNNVGIAEQKGVVAPYTQSEVTARDTLKLNSATSVRGVATARLYTFPAQSTAQTSVDLTFGATYNPSRTLLLDVSHLERFAFGKVAIPDFNFARYEETNGSLLLRTPINPNQSTGLGGFRIRATRNWTGDYTYLRGDILIYDKRLPVLIGPTIGYQWGPTTQTSMFLFGISSAPK</sequence>
<gene>
    <name evidence="1" type="ORF">D3875_10580</name>
</gene>
<reference evidence="1 2" key="1">
    <citation type="submission" date="2018-09" db="EMBL/GenBank/DDBJ databases">
        <authorList>
            <person name="Zhu H."/>
        </authorList>
    </citation>
    <scope>NUCLEOTIDE SEQUENCE [LARGE SCALE GENOMIC DNA]</scope>
    <source>
        <strain evidence="1 2">K2S05-167</strain>
    </source>
</reference>
<evidence type="ECO:0008006" key="3">
    <source>
        <dbReference type="Google" id="ProtNLM"/>
    </source>
</evidence>
<accession>A0A418V755</accession>
<dbReference type="Proteomes" id="UP000286287">
    <property type="component" value="Unassembled WGS sequence"/>
</dbReference>
<comment type="caution">
    <text evidence="1">The sequence shown here is derived from an EMBL/GenBank/DDBJ whole genome shotgun (WGS) entry which is preliminary data.</text>
</comment>
<dbReference type="EMBL" id="QYUJ01000014">
    <property type="protein sequence ID" value="RJF71943.1"/>
    <property type="molecule type" value="Genomic_DNA"/>
</dbReference>
<proteinExistence type="predicted"/>
<evidence type="ECO:0000313" key="2">
    <source>
        <dbReference type="Proteomes" id="UP000286287"/>
    </source>
</evidence>
<name>A0A418V755_9DEIO</name>
<organism evidence="1 2">
    <name type="scientific">Deinococcus cavernae</name>
    <dbReference type="NCBI Taxonomy" id="2320857"/>
    <lineage>
        <taxon>Bacteria</taxon>
        <taxon>Thermotogati</taxon>
        <taxon>Deinococcota</taxon>
        <taxon>Deinococci</taxon>
        <taxon>Deinococcales</taxon>
        <taxon>Deinococcaceae</taxon>
        <taxon>Deinococcus</taxon>
    </lineage>
</organism>
<protein>
    <recommendedName>
        <fullName evidence="3">Bacterial surface antigen (D15) domain-containing protein</fullName>
    </recommendedName>
</protein>
<evidence type="ECO:0000313" key="1">
    <source>
        <dbReference type="EMBL" id="RJF71943.1"/>
    </source>
</evidence>
<keyword evidence="2" id="KW-1185">Reference proteome</keyword>
<dbReference type="AlphaFoldDB" id="A0A418V755"/>